<keyword evidence="4 6" id="KW-1133">Transmembrane helix</keyword>
<organism evidence="7 8">
    <name type="scientific">Thermoproteota archaeon</name>
    <dbReference type="NCBI Taxonomy" id="2056631"/>
    <lineage>
        <taxon>Archaea</taxon>
        <taxon>Thermoproteota</taxon>
    </lineage>
</organism>
<evidence type="ECO:0000313" key="7">
    <source>
        <dbReference type="EMBL" id="TDA39822.1"/>
    </source>
</evidence>
<dbReference type="AlphaFoldDB" id="A0A523BG46"/>
<evidence type="ECO:0000313" key="8">
    <source>
        <dbReference type="Proteomes" id="UP000315399"/>
    </source>
</evidence>
<evidence type="ECO:0000256" key="3">
    <source>
        <dbReference type="ARBA" id="ARBA00022824"/>
    </source>
</evidence>
<evidence type="ECO:0000256" key="5">
    <source>
        <dbReference type="ARBA" id="ARBA00023136"/>
    </source>
</evidence>
<dbReference type="Proteomes" id="UP000315399">
    <property type="component" value="Unassembled WGS sequence"/>
</dbReference>
<dbReference type="Pfam" id="PF07019">
    <property type="entry name" value="EMC6"/>
    <property type="match status" value="1"/>
</dbReference>
<comment type="caution">
    <text evidence="7">The sequence shown here is derived from an EMBL/GenBank/DDBJ whole genome shotgun (WGS) entry which is preliminary data.</text>
</comment>
<keyword evidence="5 6" id="KW-0472">Membrane</keyword>
<dbReference type="EMBL" id="QNVH01000006">
    <property type="protein sequence ID" value="TDA39822.1"/>
    <property type="molecule type" value="Genomic_DNA"/>
</dbReference>
<evidence type="ECO:0000256" key="6">
    <source>
        <dbReference type="SAM" id="Phobius"/>
    </source>
</evidence>
<reference evidence="7 8" key="1">
    <citation type="journal article" date="2019" name="Nat. Microbiol.">
        <title>Expanding anaerobic alkane metabolism in the domain of Archaea.</title>
        <authorList>
            <person name="Wang Y."/>
            <person name="Wegener G."/>
            <person name="Hou J."/>
            <person name="Wang F."/>
            <person name="Xiao X."/>
        </authorList>
    </citation>
    <scope>NUCLEOTIDE SEQUENCE [LARGE SCALE GENOMIC DNA]</scope>
    <source>
        <strain evidence="7">WYZ-LMO10</strain>
    </source>
</reference>
<comment type="subcellular location">
    <subcellularLocation>
        <location evidence="1">Endoplasmic reticulum membrane</location>
        <topology evidence="1">Multi-pass membrane protein</topology>
    </subcellularLocation>
</comment>
<evidence type="ECO:0000256" key="2">
    <source>
        <dbReference type="ARBA" id="ARBA00022692"/>
    </source>
</evidence>
<feature type="transmembrane region" description="Helical" evidence="6">
    <location>
        <begin position="21"/>
        <end position="40"/>
    </location>
</feature>
<proteinExistence type="predicted"/>
<accession>A0A523BG46</accession>
<dbReference type="InterPro" id="IPR029008">
    <property type="entry name" value="EMC6-like"/>
</dbReference>
<gene>
    <name evidence="7" type="ORF">DSO08_01230</name>
</gene>
<evidence type="ECO:0000256" key="4">
    <source>
        <dbReference type="ARBA" id="ARBA00022989"/>
    </source>
</evidence>
<feature type="transmembrane region" description="Helical" evidence="6">
    <location>
        <begin position="76"/>
        <end position="101"/>
    </location>
</feature>
<keyword evidence="3" id="KW-0256">Endoplasmic reticulum</keyword>
<sequence length="103" mass="11792">MSGKVSERPTVAPQPIYRKMYYIRVVFAFLAGLICGALNVVGVLGLAIGIGVFILTYLLFRYGIKSISESVKDPKKFYMTGIFSYFLIWFVIWVVFFDILWMS</sequence>
<feature type="transmembrane region" description="Helical" evidence="6">
    <location>
        <begin position="46"/>
        <end position="64"/>
    </location>
</feature>
<evidence type="ECO:0000256" key="1">
    <source>
        <dbReference type="ARBA" id="ARBA00004477"/>
    </source>
</evidence>
<keyword evidence="2 6" id="KW-0812">Transmembrane</keyword>
<name>A0A523BG46_9CREN</name>
<protein>
    <submittedName>
        <fullName evidence="7">Uncharacterized protein</fullName>
    </submittedName>
</protein>